<name>A0A202FA59_9LACO</name>
<comment type="caution">
    <text evidence="2">The sequence shown here is derived from an EMBL/GenBank/DDBJ whole genome shotgun (WGS) entry which is preliminary data.</text>
</comment>
<feature type="transmembrane region" description="Helical" evidence="1">
    <location>
        <begin position="5"/>
        <end position="23"/>
    </location>
</feature>
<dbReference type="Proteomes" id="UP000196232">
    <property type="component" value="Unassembled WGS sequence"/>
</dbReference>
<sequence length="69" mass="7668">MSFTIGKYIVGIVVILLGIYQLLNSRKYVHEIQKDGSKTTSHFVGYAVWSSFVVGILIIGMGMSILSMR</sequence>
<organism evidence="2 3">
    <name type="scientific">Companilactobacillus bobalius</name>
    <dbReference type="NCBI Taxonomy" id="2801451"/>
    <lineage>
        <taxon>Bacteria</taxon>
        <taxon>Bacillati</taxon>
        <taxon>Bacillota</taxon>
        <taxon>Bacilli</taxon>
        <taxon>Lactobacillales</taxon>
        <taxon>Lactobacillaceae</taxon>
        <taxon>Companilactobacillus</taxon>
    </lineage>
</organism>
<keyword evidence="1" id="KW-1133">Transmembrane helix</keyword>
<gene>
    <name evidence="2" type="ORF">LKACC16343_01864</name>
</gene>
<reference evidence="2 3" key="1">
    <citation type="submission" date="2017-03" db="EMBL/GenBank/DDBJ databases">
        <title>Genome sequence of Lactobacillus bobalius KACC 16343.</title>
        <authorList>
            <person name="Chun J."/>
        </authorList>
    </citation>
    <scope>NUCLEOTIDE SEQUENCE [LARGE SCALE GENOMIC DNA]</scope>
    <source>
        <strain evidence="2 3">KACC 16343</strain>
    </source>
</reference>
<dbReference type="RefSeq" id="WP_025085039.1">
    <property type="nucleotide sequence ID" value="NZ_LNUA01000008.1"/>
</dbReference>
<dbReference type="GeneID" id="96667202"/>
<evidence type="ECO:0000256" key="1">
    <source>
        <dbReference type="SAM" id="Phobius"/>
    </source>
</evidence>
<evidence type="ECO:0000313" key="2">
    <source>
        <dbReference type="EMBL" id="OVE97374.1"/>
    </source>
</evidence>
<keyword evidence="1" id="KW-0472">Membrane</keyword>
<accession>A0A202FA59</accession>
<evidence type="ECO:0000313" key="3">
    <source>
        <dbReference type="Proteomes" id="UP000196232"/>
    </source>
</evidence>
<keyword evidence="1" id="KW-0812">Transmembrane</keyword>
<feature type="transmembrane region" description="Helical" evidence="1">
    <location>
        <begin position="43"/>
        <end position="66"/>
    </location>
</feature>
<proteinExistence type="predicted"/>
<protein>
    <recommendedName>
        <fullName evidence="4">Immunity protein</fullName>
    </recommendedName>
</protein>
<dbReference type="EMBL" id="MYFM01000005">
    <property type="protein sequence ID" value="OVE97374.1"/>
    <property type="molecule type" value="Genomic_DNA"/>
</dbReference>
<dbReference type="AlphaFoldDB" id="A0A202FA59"/>
<evidence type="ECO:0008006" key="4">
    <source>
        <dbReference type="Google" id="ProtNLM"/>
    </source>
</evidence>